<dbReference type="Gene3D" id="2.120.10.30">
    <property type="entry name" value="TolB, C-terminal domain"/>
    <property type="match status" value="1"/>
</dbReference>
<feature type="domain" description="Prolow-density lipoprotein receptor-related protein 1-like beta-propeller" evidence="1">
    <location>
        <begin position="145"/>
        <end position="303"/>
    </location>
</feature>
<dbReference type="PANTHER" id="PTHR32256:SF17">
    <property type="entry name" value="EGF-LIKE DOMAIN-CONTAINING PROTEIN"/>
    <property type="match status" value="1"/>
</dbReference>
<evidence type="ECO:0000313" key="3">
    <source>
        <dbReference type="Proteomes" id="UP000049855"/>
    </source>
</evidence>
<dbReference type="AlphaFoldDB" id="A0A0U1L0G4"/>
<dbReference type="EMBL" id="CTRP01000011">
    <property type="protein sequence ID" value="CQR72653.1"/>
    <property type="molecule type" value="Genomic_DNA"/>
</dbReference>
<gene>
    <name evidence="2" type="ORF">SpAn4DRAFT_3113</name>
</gene>
<proteinExistence type="predicted"/>
<dbReference type="RefSeq" id="WP_021168349.1">
    <property type="nucleotide sequence ID" value="NZ_CTRP01000011.1"/>
</dbReference>
<accession>A0A0U1L0G4</accession>
<evidence type="ECO:0000313" key="2">
    <source>
        <dbReference type="EMBL" id="CQR72653.1"/>
    </source>
</evidence>
<dbReference type="InterPro" id="IPR032485">
    <property type="entry name" value="LRP1-like_beta_prop"/>
</dbReference>
<protein>
    <submittedName>
        <fullName evidence="2">Basic protein</fullName>
    </submittedName>
</protein>
<evidence type="ECO:0000259" key="1">
    <source>
        <dbReference type="Pfam" id="PF16472"/>
    </source>
</evidence>
<organism evidence="2 3">
    <name type="scientific">Sporomusa ovata</name>
    <dbReference type="NCBI Taxonomy" id="2378"/>
    <lineage>
        <taxon>Bacteria</taxon>
        <taxon>Bacillati</taxon>
        <taxon>Bacillota</taxon>
        <taxon>Negativicutes</taxon>
        <taxon>Selenomonadales</taxon>
        <taxon>Sporomusaceae</taxon>
        <taxon>Sporomusa</taxon>
    </lineage>
</organism>
<dbReference type="Proteomes" id="UP000049855">
    <property type="component" value="Unassembled WGS sequence"/>
</dbReference>
<dbReference type="PANTHER" id="PTHR32256">
    <property type="match status" value="1"/>
</dbReference>
<keyword evidence="3" id="KW-1185">Reference proteome</keyword>
<sequence length="309" mass="34533">MAPTALCKQIVIVLLILWLVIIPAYIFAVPVPSPPANTANNGLAVADNDGTLYYLDLTGDIYAGGQENIYRLRPGEARPVTISTDEAWSLTISGKYLYYSNWSDQHHIYRMQFDGTEKTKIGSQPASQLTVVGNWLVYINWRNDNSTPSNTIYKLALDGQSEPQKLCDDQAENLTIAGNWVYYLNASDGYKLYKIKLDGTSRSKIADDQVLFMAVADNTIYYSNYSDNQKLYAISTNGQGRTKLTDDQAGFINVANGFVYFTNTSANHALYRINLNNHNQQLVCDLGIGPQPIILIGNSVYYNRLFFTP</sequence>
<reference evidence="3" key="1">
    <citation type="submission" date="2015-03" db="EMBL/GenBank/DDBJ databases">
        <authorList>
            <person name="Nijsse Bart"/>
        </authorList>
    </citation>
    <scope>NUCLEOTIDE SEQUENCE [LARGE SCALE GENOMIC DNA]</scope>
</reference>
<dbReference type="SUPFAM" id="SSF69304">
    <property type="entry name" value="Tricorn protease N-terminal domain"/>
    <property type="match status" value="1"/>
</dbReference>
<dbReference type="InterPro" id="IPR011042">
    <property type="entry name" value="6-blade_b-propeller_TolB-like"/>
</dbReference>
<name>A0A0U1L0G4_9FIRM</name>
<dbReference type="Pfam" id="PF16472">
    <property type="entry name" value="DUF5050"/>
    <property type="match status" value="1"/>
</dbReference>
<dbReference type="InterPro" id="IPR053369">
    <property type="entry name" value="SrfA-induced_signal"/>
</dbReference>